<feature type="compositionally biased region" description="Low complexity" evidence="1">
    <location>
        <begin position="248"/>
        <end position="260"/>
    </location>
</feature>
<evidence type="ECO:0000256" key="2">
    <source>
        <dbReference type="SAM" id="Phobius"/>
    </source>
</evidence>
<feature type="compositionally biased region" description="Basic and acidic residues" evidence="1">
    <location>
        <begin position="146"/>
        <end position="161"/>
    </location>
</feature>
<keyword evidence="3" id="KW-0282">Flagellum</keyword>
<keyword evidence="2" id="KW-1133">Transmembrane helix</keyword>
<feature type="compositionally biased region" description="Basic and acidic residues" evidence="1">
    <location>
        <begin position="268"/>
        <end position="281"/>
    </location>
</feature>
<keyword evidence="2" id="KW-0812">Transmembrane</keyword>
<evidence type="ECO:0000256" key="1">
    <source>
        <dbReference type="SAM" id="MobiDB-lite"/>
    </source>
</evidence>
<dbReference type="RefSeq" id="WP_231814772.1">
    <property type="nucleotide sequence ID" value="NZ_JAJOZR010000007.1"/>
</dbReference>
<keyword evidence="3" id="KW-0969">Cilium</keyword>
<evidence type="ECO:0000313" key="4">
    <source>
        <dbReference type="Proteomes" id="UP001139089"/>
    </source>
</evidence>
<dbReference type="EMBL" id="JAJOZR010000007">
    <property type="protein sequence ID" value="MCD7109843.1"/>
    <property type="molecule type" value="Genomic_DNA"/>
</dbReference>
<accession>A0A9X1T7I6</accession>
<reference evidence="3" key="1">
    <citation type="submission" date="2021-12" db="EMBL/GenBank/DDBJ databases">
        <authorList>
            <person name="Li Y."/>
        </authorList>
    </citation>
    <scope>NUCLEOTIDE SEQUENCE</scope>
    <source>
        <strain evidence="3">DKSPLA3</strain>
    </source>
</reference>
<feature type="transmembrane region" description="Helical" evidence="2">
    <location>
        <begin position="12"/>
        <end position="34"/>
    </location>
</feature>
<protein>
    <submittedName>
        <fullName evidence="3">Flagellar biosynthetic protein FliO</fullName>
    </submittedName>
</protein>
<sequence>MFEDVVGNNGGRFIIAAVAVAAGLLLLVAVLWFMRNRASSPFIRGGKNRQPRLAVLDAAAVDTRRRLVLVRRDDVEHLIMIGGPTDIVIESRIIGARPRLDAPDAGQAAISAPPAAAQIGGQPAAANLSAPARPDALPALAARIAQERRPENRMEPQREQRPQPAPEARPAVRPAQPPVSNMGQALYGEEAIAPRPPQAPRPAAPAQPAALQTPTPPAAPAARTAPEDILEAARSRVLPQIPAPPVAAAPAQPAAAAAARPRPPGTEVGKRDEGRDFERLLDAQISGDLGRLAPEPAPRAPSIDAPRPAARNEPTLEEEMNRMLSEMGNERKP</sequence>
<dbReference type="AlphaFoldDB" id="A0A9X1T7I6"/>
<dbReference type="Proteomes" id="UP001139089">
    <property type="component" value="Unassembled WGS sequence"/>
</dbReference>
<organism evidence="3 4">
    <name type="scientific">Rhizobium quercicola</name>
    <dbReference type="NCBI Taxonomy" id="2901226"/>
    <lineage>
        <taxon>Bacteria</taxon>
        <taxon>Pseudomonadati</taxon>
        <taxon>Pseudomonadota</taxon>
        <taxon>Alphaproteobacteria</taxon>
        <taxon>Hyphomicrobiales</taxon>
        <taxon>Rhizobiaceae</taxon>
        <taxon>Rhizobium/Agrobacterium group</taxon>
        <taxon>Rhizobium</taxon>
    </lineage>
</organism>
<dbReference type="PANTHER" id="PTHR38766">
    <property type="entry name" value="FLAGELLAR PROTEIN FLIO"/>
    <property type="match status" value="1"/>
</dbReference>
<name>A0A9X1T7I6_9HYPH</name>
<keyword evidence="4" id="KW-1185">Reference proteome</keyword>
<comment type="caution">
    <text evidence="3">The sequence shown here is derived from an EMBL/GenBank/DDBJ whole genome shotgun (WGS) entry which is preliminary data.</text>
</comment>
<dbReference type="PANTHER" id="PTHR38766:SF1">
    <property type="entry name" value="FLAGELLAR PROTEIN FLIO"/>
    <property type="match status" value="1"/>
</dbReference>
<keyword evidence="2" id="KW-0472">Membrane</keyword>
<feature type="compositionally biased region" description="Pro residues" evidence="1">
    <location>
        <begin position="194"/>
        <end position="205"/>
    </location>
</feature>
<feature type="region of interest" description="Disordered" evidence="1">
    <location>
        <begin position="146"/>
        <end position="333"/>
    </location>
</feature>
<proteinExistence type="predicted"/>
<evidence type="ECO:0000313" key="3">
    <source>
        <dbReference type="EMBL" id="MCD7109843.1"/>
    </source>
</evidence>
<gene>
    <name evidence="3" type="ORF">LRX75_12435</name>
</gene>
<keyword evidence="3" id="KW-0966">Cell projection</keyword>
<dbReference type="InterPro" id="IPR052205">
    <property type="entry name" value="FliO/MopB"/>
</dbReference>